<keyword evidence="14" id="KW-1185">Reference proteome</keyword>
<dbReference type="RefSeq" id="XP_025344326.1">
    <property type="nucleotide sequence ID" value="XM_025486776.1"/>
</dbReference>
<evidence type="ECO:0000256" key="8">
    <source>
        <dbReference type="ARBA" id="ARBA00022679"/>
    </source>
</evidence>
<dbReference type="NCBIfam" id="NF006767">
    <property type="entry name" value="PRK09289.1"/>
    <property type="match status" value="1"/>
</dbReference>
<keyword evidence="7" id="KW-0686">Riboflavin biosynthesis</keyword>
<dbReference type="CDD" id="cd00402">
    <property type="entry name" value="Riboflavin_synthase_like"/>
    <property type="match status" value="1"/>
</dbReference>
<keyword evidence="11" id="KW-0732">Signal</keyword>
<comment type="pathway">
    <text evidence="3">Cofactor biosynthesis; riboflavin biosynthesis; riboflavin from 2-hydroxy-3-oxobutyl phosphate and 5-amino-6-(D-ribitylamino)uracil: step 2/2.</text>
</comment>
<evidence type="ECO:0000256" key="7">
    <source>
        <dbReference type="ARBA" id="ARBA00022619"/>
    </source>
</evidence>
<feature type="signal peptide" evidence="11">
    <location>
        <begin position="1"/>
        <end position="18"/>
    </location>
</feature>
<keyword evidence="8" id="KW-0808">Transferase</keyword>
<dbReference type="PROSITE" id="PS51177">
    <property type="entry name" value="LUMAZINE_BIND"/>
    <property type="match status" value="2"/>
</dbReference>
<dbReference type="GO" id="GO:0009231">
    <property type="term" value="P:riboflavin biosynthetic process"/>
    <property type="evidence" value="ECO:0007669"/>
    <property type="project" value="UniProtKB-KW"/>
</dbReference>
<dbReference type="Pfam" id="PF00677">
    <property type="entry name" value="Lum_binding"/>
    <property type="match status" value="2"/>
</dbReference>
<evidence type="ECO:0000259" key="12">
    <source>
        <dbReference type="PROSITE" id="PS51177"/>
    </source>
</evidence>
<dbReference type="PANTHER" id="PTHR21098:SF0">
    <property type="entry name" value="RIBOFLAVIN SYNTHASE"/>
    <property type="match status" value="1"/>
</dbReference>
<dbReference type="Gene3D" id="2.40.30.20">
    <property type="match status" value="2"/>
</dbReference>
<proteinExistence type="predicted"/>
<evidence type="ECO:0000256" key="11">
    <source>
        <dbReference type="SAM" id="SignalP"/>
    </source>
</evidence>
<dbReference type="EC" id="2.5.1.9" evidence="5"/>
<feature type="domain" description="Lumazine-binding" evidence="12">
    <location>
        <begin position="70"/>
        <end position="174"/>
    </location>
</feature>
<dbReference type="Proteomes" id="UP000244309">
    <property type="component" value="Unassembled WGS sequence"/>
</dbReference>
<evidence type="ECO:0000256" key="1">
    <source>
        <dbReference type="ARBA" id="ARBA00000968"/>
    </source>
</evidence>
<dbReference type="InterPro" id="IPR001783">
    <property type="entry name" value="Lumazine-bd"/>
</dbReference>
<dbReference type="PANTHER" id="PTHR21098">
    <property type="entry name" value="RIBOFLAVIN SYNTHASE ALPHA CHAIN"/>
    <property type="match status" value="1"/>
</dbReference>
<dbReference type="NCBIfam" id="TIGR00187">
    <property type="entry name" value="ribE"/>
    <property type="match status" value="1"/>
</dbReference>
<dbReference type="STRING" id="45357.A0A2V1B0S8"/>
<dbReference type="InterPro" id="IPR023366">
    <property type="entry name" value="ATP_synth_asu-like_sf"/>
</dbReference>
<dbReference type="OrthoDB" id="10258924at2759"/>
<evidence type="ECO:0000256" key="9">
    <source>
        <dbReference type="ARBA" id="ARBA00022737"/>
    </source>
</evidence>
<evidence type="ECO:0000256" key="5">
    <source>
        <dbReference type="ARBA" id="ARBA00012827"/>
    </source>
</evidence>
<comment type="subunit">
    <text evidence="4">Homotrimer.</text>
</comment>
<feature type="repeat" description="Lumazine-binding" evidence="10">
    <location>
        <begin position="175"/>
        <end position="274"/>
    </location>
</feature>
<evidence type="ECO:0000256" key="10">
    <source>
        <dbReference type="PROSITE-ProRule" id="PRU00524"/>
    </source>
</evidence>
<dbReference type="AlphaFoldDB" id="A0A2V1B0S8"/>
<gene>
    <name evidence="13" type="ORF">CXQ85_003120</name>
</gene>
<dbReference type="InterPro" id="IPR017938">
    <property type="entry name" value="Riboflavin_synthase-like_b-brl"/>
</dbReference>
<feature type="domain" description="Lumazine-binding" evidence="12">
    <location>
        <begin position="175"/>
        <end position="274"/>
    </location>
</feature>
<name>A0A2V1B0S8_9ASCO</name>
<dbReference type="VEuPathDB" id="FungiDB:CXQ85_003120"/>
<keyword evidence="9" id="KW-0677">Repeat</keyword>
<dbReference type="SUPFAM" id="SSF63380">
    <property type="entry name" value="Riboflavin synthase domain-like"/>
    <property type="match status" value="2"/>
</dbReference>
<dbReference type="GeneID" id="37008451"/>
<comment type="function">
    <text evidence="2">Catalyzes the dismutation of two molecules of 6,7-dimethyl-8-ribityllumazine, resulting in the formation of riboflavin and 5-amino-6-(D-ribitylamino)uracil.</text>
</comment>
<evidence type="ECO:0000313" key="13">
    <source>
        <dbReference type="EMBL" id="PVH23386.1"/>
    </source>
</evidence>
<dbReference type="FunFam" id="2.40.30.20:FF:000006">
    <property type="entry name" value="Riboflavin synthase, alpha subunit"/>
    <property type="match status" value="1"/>
</dbReference>
<evidence type="ECO:0000256" key="6">
    <source>
        <dbReference type="ARBA" id="ARBA00013950"/>
    </source>
</evidence>
<organism evidence="13 14">
    <name type="scientific">Candidozyma haemuli</name>
    <dbReference type="NCBI Taxonomy" id="45357"/>
    <lineage>
        <taxon>Eukaryota</taxon>
        <taxon>Fungi</taxon>
        <taxon>Dikarya</taxon>
        <taxon>Ascomycota</taxon>
        <taxon>Saccharomycotina</taxon>
        <taxon>Pichiomycetes</taxon>
        <taxon>Metschnikowiaceae</taxon>
        <taxon>Candidozyma</taxon>
    </lineage>
</organism>
<comment type="catalytic activity">
    <reaction evidence="1">
        <text>2 6,7-dimethyl-8-(1-D-ribityl)lumazine + H(+) = 5-amino-6-(D-ribitylamino)uracil + riboflavin</text>
        <dbReference type="Rhea" id="RHEA:20772"/>
        <dbReference type="ChEBI" id="CHEBI:15378"/>
        <dbReference type="ChEBI" id="CHEBI:15934"/>
        <dbReference type="ChEBI" id="CHEBI:57986"/>
        <dbReference type="ChEBI" id="CHEBI:58201"/>
        <dbReference type="EC" id="2.5.1.9"/>
    </reaction>
</comment>
<dbReference type="FunFam" id="2.40.30.20:FF:000004">
    <property type="entry name" value="Riboflavin synthase, alpha subunit"/>
    <property type="match status" value="1"/>
</dbReference>
<dbReference type="GO" id="GO:0004746">
    <property type="term" value="F:riboflavin synthase activity"/>
    <property type="evidence" value="ECO:0007669"/>
    <property type="project" value="UniProtKB-EC"/>
</dbReference>
<comment type="caution">
    <text evidence="13">The sequence shown here is derived from an EMBL/GenBank/DDBJ whole genome shotgun (WGS) entry which is preliminary data.</text>
</comment>
<evidence type="ECO:0000256" key="4">
    <source>
        <dbReference type="ARBA" id="ARBA00011233"/>
    </source>
</evidence>
<feature type="repeat" description="Lumazine-binding" evidence="10">
    <location>
        <begin position="70"/>
        <end position="174"/>
    </location>
</feature>
<reference evidence="13 14" key="1">
    <citation type="submission" date="2017-12" db="EMBL/GenBank/DDBJ databases">
        <title>Genome Sequence of a Multidrug-Resistant Candida haemulonii Isolate from a Patient with Chronic Leg Ulcers in Israel.</title>
        <authorList>
            <person name="Chow N.A."/>
            <person name="Gade L."/>
            <person name="Batra D."/>
            <person name="Rowe L.A."/>
            <person name="Ben-Ami R."/>
            <person name="Loparev V.N."/>
            <person name="Litvintseva A.P."/>
        </authorList>
    </citation>
    <scope>NUCLEOTIDE SEQUENCE [LARGE SCALE GENOMIC DNA]</scope>
    <source>
        <strain evidence="13 14">B11899</strain>
    </source>
</reference>
<sequence length="304" mass="32172">MQFSTVVIALTAASAVSAANGTNNSGNGSNQSTSGDSGAAQVVGYGAFGAAAAAGVALSYKSPSATTIEMFTGLVEKIGKVLEYNELDTSSSGGNGVSMVIGDCSEILTDVHLGDSISTNGVCLTVTEFDEQKTYFKVGVAPETLRRSNLGDLKVGSPVNLERAVTSEVRLGGHVVQGHVDTVAFITKRQTDGNAINFTFKLRERENINYIVEKGFIAVDGTSLTVTSVDYDTAEFSIMLVSYSQEKVILAIKELGQTVNIEVDFTGKLIEKQIELTLEGQLKKENSPLVRLIEGIVEKRLAGK</sequence>
<evidence type="ECO:0000313" key="14">
    <source>
        <dbReference type="Proteomes" id="UP000244309"/>
    </source>
</evidence>
<feature type="chain" id="PRO_5016074414" description="Riboflavin synthase" evidence="11">
    <location>
        <begin position="19"/>
        <end position="304"/>
    </location>
</feature>
<evidence type="ECO:0000256" key="2">
    <source>
        <dbReference type="ARBA" id="ARBA00002803"/>
    </source>
</evidence>
<evidence type="ECO:0000256" key="3">
    <source>
        <dbReference type="ARBA" id="ARBA00004887"/>
    </source>
</evidence>
<protein>
    <recommendedName>
        <fullName evidence="6">Riboflavin synthase</fullName>
        <ecNumber evidence="5">2.5.1.9</ecNumber>
    </recommendedName>
</protein>
<dbReference type="EMBL" id="PKFO01000010">
    <property type="protein sequence ID" value="PVH23386.1"/>
    <property type="molecule type" value="Genomic_DNA"/>
</dbReference>
<dbReference type="InterPro" id="IPR026017">
    <property type="entry name" value="Lumazine-bd_dom"/>
</dbReference>
<accession>A0A2V1B0S8</accession>